<feature type="compositionally biased region" description="Gly residues" evidence="1">
    <location>
        <begin position="1"/>
        <end position="15"/>
    </location>
</feature>
<accession>A0A6M4PUN2</accession>
<dbReference type="Proteomes" id="UP000502641">
    <property type="component" value="Chromosome"/>
</dbReference>
<proteinExistence type="predicted"/>
<feature type="region of interest" description="Disordered" evidence="1">
    <location>
        <begin position="1"/>
        <end position="22"/>
    </location>
</feature>
<dbReference type="EMBL" id="CP053189">
    <property type="protein sequence ID" value="QJS14324.1"/>
    <property type="molecule type" value="Genomic_DNA"/>
</dbReference>
<reference evidence="2 3" key="1">
    <citation type="submission" date="2020-05" db="EMBL/GenBank/DDBJ databases">
        <authorList>
            <person name="Li K."/>
        </authorList>
    </citation>
    <scope>NUCLEOTIDE SEQUENCE [LARGE SCALE GENOMIC DNA]</scope>
    <source>
        <strain evidence="3">jing01</strain>
    </source>
</reference>
<dbReference type="AlphaFoldDB" id="A0A6M4PUN2"/>
<protein>
    <submittedName>
        <fullName evidence="2">Uncharacterized protein</fullName>
    </submittedName>
</protein>
<name>A0A6M4PUN2_9ACTN</name>
<evidence type="ECO:0000313" key="2">
    <source>
        <dbReference type="EMBL" id="QJS14324.1"/>
    </source>
</evidence>
<evidence type="ECO:0000313" key="3">
    <source>
        <dbReference type="Proteomes" id="UP000502641"/>
    </source>
</evidence>
<dbReference type="KEGG" id="sarg:HKX69_12775"/>
<keyword evidence="3" id="KW-1185">Reference proteome</keyword>
<organism evidence="2 3">
    <name type="scientific">Streptomyces argyrophylli</name>
    <dbReference type="NCBI Taxonomy" id="2726118"/>
    <lineage>
        <taxon>Bacteria</taxon>
        <taxon>Bacillati</taxon>
        <taxon>Actinomycetota</taxon>
        <taxon>Actinomycetes</taxon>
        <taxon>Kitasatosporales</taxon>
        <taxon>Streptomycetaceae</taxon>
        <taxon>Streptomyces</taxon>
    </lineage>
</organism>
<evidence type="ECO:0000256" key="1">
    <source>
        <dbReference type="SAM" id="MobiDB-lite"/>
    </source>
</evidence>
<sequence>MFDGGLRGGGGGHRGAVGLRRRRAGHTRCEGDRCGRCHGGRSRSFHLSAQVLPLEMEYRADSPFTRSGVDSYACTSTPRTTQYAGG</sequence>
<gene>
    <name evidence="2" type="ORF">HKX69_12775</name>
</gene>